<evidence type="ECO:0000256" key="7">
    <source>
        <dbReference type="ARBA" id="ARBA00023136"/>
    </source>
</evidence>
<keyword evidence="3 12" id="KW-0812">Transmembrane</keyword>
<evidence type="ECO:0000313" key="14">
    <source>
        <dbReference type="EMBL" id="PNH05577.1"/>
    </source>
</evidence>
<protein>
    <submittedName>
        <fullName evidence="14">Sodium/hydrogen exchanger 7</fullName>
    </submittedName>
</protein>
<dbReference type="PANTHER" id="PTHR10110">
    <property type="entry name" value="SODIUM/HYDROGEN EXCHANGER"/>
    <property type="match status" value="1"/>
</dbReference>
<dbReference type="GO" id="GO:0015386">
    <property type="term" value="F:potassium:proton antiporter activity"/>
    <property type="evidence" value="ECO:0007669"/>
    <property type="project" value="TreeGrafter"/>
</dbReference>
<feature type="region of interest" description="Disordered" evidence="11">
    <location>
        <begin position="545"/>
        <end position="573"/>
    </location>
</feature>
<feature type="region of interest" description="Disordered" evidence="11">
    <location>
        <begin position="476"/>
        <end position="514"/>
    </location>
</feature>
<keyword evidence="2" id="KW-0813">Transport</keyword>
<sequence>MADDVCAFGNVTYSHRVDDPSIVLFDIFLRKVLQERRSAAASSDGFELLGQSDAADAGYRHRAPPPLAPSPDPAGPWPPLPIPPWLAALGPELAAVGREAAWLVVGGVVVGYSCALLMKWGLRFMQWRRLKPHVEVSLTLAVGYLAFYVANAYLQASGVIAVVVLGVYGAATGMWGLSSQARRTGAFDRFWDVLGFIINSLVFFLLGASSVNYIIRLGAELDSEGSASQSLLYETLLQLPVVYIVLFGMRGVLIAAFCYVARRIATRRFKRRHPAALEAGGQERSHKHHQAPPARTIQQTALAATPDWRGIIFATVGGLRGAVSLIMAQIVLAAVRSSEVYESAGGPDAAATRRRDKEVTAQMVVWASGFVLMSLVLNAPLLTPLMALLRLNTESPITQQAGPGPNAPAAVRARAKSALRRFTANALKEMKAAAELADGMDGSGGPDMSLMLLRGVDWSAVEREADLSRKLDLVFPSPQPATHAPPAHQPAPSAAAPTAGAAAHQAGAAAPPSDFIRNGLPAASGMARSASKRYSILKRVASRRGLSGADSLREPLLSPQQPDASNGEHEDGVPQVTFQEPADASADVDVEIGAPVPRAPEGGVVAAPAPAEAGGASDAAAAVRRGSGGGGGTAFGVPSAATDAVGAALAAVAASSAVRRPRLAAAGPSGAAREPSLRWAPSVVDRDEQRSTGRSAYDAVLFAGVALLVACVVAGKLSAVWVLAAGALVEVASYHTNLGRFGNSVTLWLGGIHPGEVFFYTFLPPLLLESAARLDYFVFKQVLVLSLVFAFVLVCTSTLLAVPLMLWGMGLGTRYGWRWTDVALFNAMVAATDAVAGDYKPPACSRH</sequence>
<evidence type="ECO:0000256" key="12">
    <source>
        <dbReference type="SAM" id="Phobius"/>
    </source>
</evidence>
<gene>
    <name evidence="14" type="ORF">TSOC_008143</name>
</gene>
<comment type="catalytic activity">
    <reaction evidence="10">
        <text>K(+)(in) + H(+)(out) = K(+)(out) + H(+)(in)</text>
        <dbReference type="Rhea" id="RHEA:29467"/>
        <dbReference type="ChEBI" id="CHEBI:15378"/>
        <dbReference type="ChEBI" id="CHEBI:29103"/>
    </reaction>
</comment>
<evidence type="ECO:0000256" key="2">
    <source>
        <dbReference type="ARBA" id="ARBA00022448"/>
    </source>
</evidence>
<comment type="caution">
    <text evidence="14">The sequence shown here is derived from an EMBL/GenBank/DDBJ whole genome shotgun (WGS) entry which is preliminary data.</text>
</comment>
<evidence type="ECO:0000256" key="10">
    <source>
        <dbReference type="ARBA" id="ARBA00047912"/>
    </source>
</evidence>
<dbReference type="GO" id="GO:0098719">
    <property type="term" value="P:sodium ion import across plasma membrane"/>
    <property type="evidence" value="ECO:0007669"/>
    <property type="project" value="TreeGrafter"/>
</dbReference>
<accession>A0A2J7ZZ81</accession>
<feature type="transmembrane region" description="Helical" evidence="12">
    <location>
        <begin position="741"/>
        <end position="763"/>
    </location>
</feature>
<evidence type="ECO:0000256" key="4">
    <source>
        <dbReference type="ARBA" id="ARBA00022989"/>
    </source>
</evidence>
<feature type="domain" description="Cation/H+ exchanger transmembrane" evidence="13">
    <location>
        <begin position="102"/>
        <end position="386"/>
    </location>
</feature>
<feature type="transmembrane region" description="Helical" evidence="12">
    <location>
        <begin position="235"/>
        <end position="261"/>
    </location>
</feature>
<feature type="transmembrane region" description="Helical" evidence="12">
    <location>
        <begin position="134"/>
        <end position="153"/>
    </location>
</feature>
<keyword evidence="15" id="KW-1185">Reference proteome</keyword>
<keyword evidence="7 12" id="KW-0472">Membrane</keyword>
<evidence type="ECO:0000256" key="3">
    <source>
        <dbReference type="ARBA" id="ARBA00022692"/>
    </source>
</evidence>
<dbReference type="InterPro" id="IPR018422">
    <property type="entry name" value="Cation/H_exchanger_CPA1"/>
</dbReference>
<feature type="transmembrane region" description="Helical" evidence="12">
    <location>
        <begin position="159"/>
        <end position="178"/>
    </location>
</feature>
<feature type="transmembrane region" description="Helical" evidence="12">
    <location>
        <begin position="100"/>
        <end position="122"/>
    </location>
</feature>
<dbReference type="InterPro" id="IPR006153">
    <property type="entry name" value="Cation/H_exchanger_TM"/>
</dbReference>
<proteinExistence type="predicted"/>
<feature type="transmembrane region" description="Helical" evidence="12">
    <location>
        <begin position="699"/>
        <end position="729"/>
    </location>
</feature>
<organism evidence="14 15">
    <name type="scientific">Tetrabaena socialis</name>
    <dbReference type="NCBI Taxonomy" id="47790"/>
    <lineage>
        <taxon>Eukaryota</taxon>
        <taxon>Viridiplantae</taxon>
        <taxon>Chlorophyta</taxon>
        <taxon>core chlorophytes</taxon>
        <taxon>Chlorophyceae</taxon>
        <taxon>CS clade</taxon>
        <taxon>Chlamydomonadales</taxon>
        <taxon>Tetrabaenaceae</taxon>
        <taxon>Tetrabaena</taxon>
    </lineage>
</organism>
<dbReference type="Proteomes" id="UP000236333">
    <property type="component" value="Unassembled WGS sequence"/>
</dbReference>
<evidence type="ECO:0000313" key="15">
    <source>
        <dbReference type="Proteomes" id="UP000236333"/>
    </source>
</evidence>
<dbReference type="GO" id="GO:0015385">
    <property type="term" value="F:sodium:proton antiporter activity"/>
    <property type="evidence" value="ECO:0007669"/>
    <property type="project" value="InterPro"/>
</dbReference>
<evidence type="ECO:0000256" key="9">
    <source>
        <dbReference type="ARBA" id="ARBA00047524"/>
    </source>
</evidence>
<dbReference type="AlphaFoldDB" id="A0A2J7ZZ81"/>
<dbReference type="Pfam" id="PF00999">
    <property type="entry name" value="Na_H_Exchanger"/>
    <property type="match status" value="1"/>
</dbReference>
<keyword evidence="5" id="KW-0915">Sodium</keyword>
<dbReference type="PANTHER" id="PTHR10110:SF197">
    <property type="entry name" value="SODIUM_HYDROGEN EXCHANGER"/>
    <property type="match status" value="1"/>
</dbReference>
<dbReference type="GO" id="GO:0051453">
    <property type="term" value="P:regulation of intracellular pH"/>
    <property type="evidence" value="ECO:0007669"/>
    <property type="project" value="TreeGrafter"/>
</dbReference>
<evidence type="ECO:0000256" key="1">
    <source>
        <dbReference type="ARBA" id="ARBA00004141"/>
    </source>
</evidence>
<feature type="transmembrane region" description="Helical" evidence="12">
    <location>
        <begin position="363"/>
        <end position="389"/>
    </location>
</feature>
<comment type="subcellular location">
    <subcellularLocation>
        <location evidence="1">Membrane</location>
        <topology evidence="1">Multi-pass membrane protein</topology>
    </subcellularLocation>
</comment>
<dbReference type="GO" id="GO:0005886">
    <property type="term" value="C:plasma membrane"/>
    <property type="evidence" value="ECO:0007669"/>
    <property type="project" value="TreeGrafter"/>
</dbReference>
<feature type="transmembrane region" description="Helical" evidence="12">
    <location>
        <begin position="783"/>
        <end position="808"/>
    </location>
</feature>
<evidence type="ECO:0000256" key="8">
    <source>
        <dbReference type="ARBA" id="ARBA00023201"/>
    </source>
</evidence>
<feature type="compositionally biased region" description="Low complexity" evidence="11">
    <location>
        <begin position="480"/>
        <end position="513"/>
    </location>
</feature>
<name>A0A2J7ZZ81_9CHLO</name>
<feature type="transmembrane region" description="Helical" evidence="12">
    <location>
        <begin position="190"/>
        <end position="215"/>
    </location>
</feature>
<evidence type="ECO:0000256" key="6">
    <source>
        <dbReference type="ARBA" id="ARBA00023065"/>
    </source>
</evidence>
<keyword evidence="4 12" id="KW-1133">Transmembrane helix</keyword>
<dbReference type="EMBL" id="PGGS01000295">
    <property type="protein sequence ID" value="PNH05577.1"/>
    <property type="molecule type" value="Genomic_DNA"/>
</dbReference>
<evidence type="ECO:0000256" key="11">
    <source>
        <dbReference type="SAM" id="MobiDB-lite"/>
    </source>
</evidence>
<evidence type="ECO:0000259" key="13">
    <source>
        <dbReference type="Pfam" id="PF00999"/>
    </source>
</evidence>
<dbReference type="OrthoDB" id="441412at2759"/>
<evidence type="ECO:0000256" key="5">
    <source>
        <dbReference type="ARBA" id="ARBA00023053"/>
    </source>
</evidence>
<comment type="catalytic activity">
    <reaction evidence="9">
        <text>Na(+)(in) + H(+)(out) = Na(+)(out) + H(+)(in)</text>
        <dbReference type="Rhea" id="RHEA:29419"/>
        <dbReference type="ChEBI" id="CHEBI:15378"/>
        <dbReference type="ChEBI" id="CHEBI:29101"/>
    </reaction>
</comment>
<keyword evidence="6" id="KW-0406">Ion transport</keyword>
<reference evidence="14 15" key="1">
    <citation type="journal article" date="2017" name="Mol. Biol. Evol.">
        <title>The 4-celled Tetrabaena socialis nuclear genome reveals the essential components for genetic control of cell number at the origin of multicellularity in the volvocine lineage.</title>
        <authorList>
            <person name="Featherston J."/>
            <person name="Arakaki Y."/>
            <person name="Hanschen E.R."/>
            <person name="Ferris P.J."/>
            <person name="Michod R.E."/>
            <person name="Olson B.J.S.C."/>
            <person name="Nozaki H."/>
            <person name="Durand P.M."/>
        </authorList>
    </citation>
    <scope>NUCLEOTIDE SEQUENCE [LARGE SCALE GENOMIC DNA]</scope>
    <source>
        <strain evidence="14 15">NIES-571</strain>
    </source>
</reference>
<keyword evidence="8" id="KW-0739">Sodium transport</keyword>